<proteinExistence type="predicted"/>
<accession>A0A0F9NUG1</accession>
<dbReference type="EMBL" id="LAZR01003682">
    <property type="protein sequence ID" value="KKN15742.1"/>
    <property type="molecule type" value="Genomic_DNA"/>
</dbReference>
<organism evidence="1">
    <name type="scientific">marine sediment metagenome</name>
    <dbReference type="NCBI Taxonomy" id="412755"/>
    <lineage>
        <taxon>unclassified sequences</taxon>
        <taxon>metagenomes</taxon>
        <taxon>ecological metagenomes</taxon>
    </lineage>
</organism>
<reference evidence="1" key="1">
    <citation type="journal article" date="2015" name="Nature">
        <title>Complex archaea that bridge the gap between prokaryotes and eukaryotes.</title>
        <authorList>
            <person name="Spang A."/>
            <person name="Saw J.H."/>
            <person name="Jorgensen S.L."/>
            <person name="Zaremba-Niedzwiedzka K."/>
            <person name="Martijn J."/>
            <person name="Lind A.E."/>
            <person name="van Eijk R."/>
            <person name="Schleper C."/>
            <person name="Guy L."/>
            <person name="Ettema T.J."/>
        </authorList>
    </citation>
    <scope>NUCLEOTIDE SEQUENCE</scope>
</reference>
<dbReference type="AlphaFoldDB" id="A0A0F9NUG1"/>
<gene>
    <name evidence="1" type="ORF">LCGC14_0982950</name>
</gene>
<evidence type="ECO:0000313" key="1">
    <source>
        <dbReference type="EMBL" id="KKN15742.1"/>
    </source>
</evidence>
<protein>
    <submittedName>
        <fullName evidence="1">Uncharacterized protein</fullName>
    </submittedName>
</protein>
<name>A0A0F9NUG1_9ZZZZ</name>
<comment type="caution">
    <text evidence="1">The sequence shown here is derived from an EMBL/GenBank/DDBJ whole genome shotgun (WGS) entry which is preliminary data.</text>
</comment>
<sequence>MARVTNTEVKVIINTTISDSDIDSHINIANRFITDVLGSKGMGSARLKDIELYISAHLILILQEKGGVKSERIGDSQRTYSVLSGEGLKMSRYGQTASMLDTSGTLLSVDKKKSIFRAL</sequence>